<evidence type="ECO:0000313" key="1">
    <source>
        <dbReference type="EMBL" id="SFK99742.1"/>
    </source>
</evidence>
<proteinExistence type="predicted"/>
<sequence>MTDADTQRTDAPSNEIPVEECYRLLRTQQVGRLGVNAEHYPLIFPVNYGMDHHTIVIRTSPGTKLTAASHANVTFEVDEIDPIHRSGWSVLVRGLAEEVTDAHGADLVRRTHDAGVAPWAPGEHGHWLRLIPHHVTGRRVVPGELPPAVDPRAYL</sequence>
<dbReference type="InParanoid" id="A0A1I4E1V8"/>
<keyword evidence="2" id="KW-1185">Reference proteome</keyword>
<evidence type="ECO:0000313" key="2">
    <source>
        <dbReference type="Proteomes" id="UP000199152"/>
    </source>
</evidence>
<gene>
    <name evidence="1" type="ORF">SAMN04488085_105183</name>
</gene>
<dbReference type="InterPro" id="IPR024747">
    <property type="entry name" value="Pyridox_Oxase-rel"/>
</dbReference>
<name>A0A1I4E1V8_9ACTN</name>
<dbReference type="AlphaFoldDB" id="A0A1I4E1V8"/>
<dbReference type="Proteomes" id="UP000199152">
    <property type="component" value="Unassembled WGS sequence"/>
</dbReference>
<reference evidence="1 2" key="1">
    <citation type="submission" date="2016-10" db="EMBL/GenBank/DDBJ databases">
        <authorList>
            <person name="de Groot N.N."/>
        </authorList>
    </citation>
    <scope>NUCLEOTIDE SEQUENCE [LARGE SCALE GENOMIC DNA]</scope>
    <source>
        <strain evidence="1 2">DSM 45317</strain>
    </source>
</reference>
<dbReference type="STRING" id="504800.SAMN04488085_105183"/>
<protein>
    <submittedName>
        <fullName evidence="1">Nitroimidazol reductase NimA, pyridoxamine 5'-phosphate oxidase superfamily</fullName>
    </submittedName>
</protein>
<dbReference type="Pfam" id="PF12900">
    <property type="entry name" value="Pyridox_ox_2"/>
    <property type="match status" value="1"/>
</dbReference>
<dbReference type="EMBL" id="FOSW01000005">
    <property type="protein sequence ID" value="SFK99742.1"/>
    <property type="molecule type" value="Genomic_DNA"/>
</dbReference>
<dbReference type="InterPro" id="IPR012349">
    <property type="entry name" value="Split_barrel_FMN-bd"/>
</dbReference>
<dbReference type="SUPFAM" id="SSF50475">
    <property type="entry name" value="FMN-binding split barrel"/>
    <property type="match status" value="1"/>
</dbReference>
<organism evidence="1 2">
    <name type="scientific">Geodermatophilus ruber</name>
    <dbReference type="NCBI Taxonomy" id="504800"/>
    <lineage>
        <taxon>Bacteria</taxon>
        <taxon>Bacillati</taxon>
        <taxon>Actinomycetota</taxon>
        <taxon>Actinomycetes</taxon>
        <taxon>Geodermatophilales</taxon>
        <taxon>Geodermatophilaceae</taxon>
        <taxon>Geodermatophilus</taxon>
    </lineage>
</organism>
<dbReference type="OrthoDB" id="7062584at2"/>
<dbReference type="RefSeq" id="WP_091323938.1">
    <property type="nucleotide sequence ID" value="NZ_FOSW01000005.1"/>
</dbReference>
<accession>A0A1I4E1V8</accession>
<dbReference type="Gene3D" id="2.30.110.10">
    <property type="entry name" value="Electron Transport, Fmn-binding Protein, Chain A"/>
    <property type="match status" value="1"/>
</dbReference>